<reference evidence="2" key="1">
    <citation type="submission" date="2023-08" db="EMBL/GenBank/DDBJ databases">
        <authorList>
            <person name="Chen Y."/>
            <person name="Shah S."/>
            <person name="Dougan E. K."/>
            <person name="Thang M."/>
            <person name="Chan C."/>
        </authorList>
    </citation>
    <scope>NUCLEOTIDE SEQUENCE</scope>
</reference>
<sequence>MFDFFSRQDQEHESGCERMAKSILCAICGFPIFLLTASILLGWNEKRDVCEQAAILSGEAAYTSVGCTDASASSGSLVFFNCDISSTGLSPLGFEGFNAGDFSTTLASYAPRLALA</sequence>
<dbReference type="Proteomes" id="UP001178507">
    <property type="component" value="Unassembled WGS sequence"/>
</dbReference>
<keyword evidence="1" id="KW-1133">Transmembrane helix</keyword>
<name>A0AA36N4T5_9DINO</name>
<keyword evidence="3" id="KW-1185">Reference proteome</keyword>
<organism evidence="2 3">
    <name type="scientific">Effrenium voratum</name>
    <dbReference type="NCBI Taxonomy" id="2562239"/>
    <lineage>
        <taxon>Eukaryota</taxon>
        <taxon>Sar</taxon>
        <taxon>Alveolata</taxon>
        <taxon>Dinophyceae</taxon>
        <taxon>Suessiales</taxon>
        <taxon>Symbiodiniaceae</taxon>
        <taxon>Effrenium</taxon>
    </lineage>
</organism>
<dbReference type="AlphaFoldDB" id="A0AA36N4T5"/>
<evidence type="ECO:0000313" key="2">
    <source>
        <dbReference type="EMBL" id="CAJ1389512.1"/>
    </source>
</evidence>
<evidence type="ECO:0000313" key="3">
    <source>
        <dbReference type="Proteomes" id="UP001178507"/>
    </source>
</evidence>
<comment type="caution">
    <text evidence="2">The sequence shown here is derived from an EMBL/GenBank/DDBJ whole genome shotgun (WGS) entry which is preliminary data.</text>
</comment>
<keyword evidence="1" id="KW-0812">Transmembrane</keyword>
<feature type="transmembrane region" description="Helical" evidence="1">
    <location>
        <begin position="21"/>
        <end position="43"/>
    </location>
</feature>
<gene>
    <name evidence="2" type="ORF">EVOR1521_LOCUS15116</name>
</gene>
<evidence type="ECO:0000256" key="1">
    <source>
        <dbReference type="SAM" id="Phobius"/>
    </source>
</evidence>
<proteinExistence type="predicted"/>
<protein>
    <submittedName>
        <fullName evidence="2">Uncharacterized protein</fullName>
    </submittedName>
</protein>
<dbReference type="EMBL" id="CAUJNA010001890">
    <property type="protein sequence ID" value="CAJ1389512.1"/>
    <property type="molecule type" value="Genomic_DNA"/>
</dbReference>
<accession>A0AA36N4T5</accession>
<keyword evidence="1" id="KW-0472">Membrane</keyword>